<gene>
    <name evidence="2" type="ORF">Pyn_26589</name>
</gene>
<keyword evidence="3" id="KW-1185">Reference proteome</keyword>
<name>A0A314V1Y9_PRUYE</name>
<sequence>MPTDRLVLKPTGHPKQLVSDDISEVKIDHQNRNSSSKSSEMSSKNVRGRKKRKGRSSNVFNIVGNQIKGDKADRVGIFGFGNTHVHKRPRERKTSRLHGQ</sequence>
<comment type="caution">
    <text evidence="2">The sequence shown here is derived from an EMBL/GenBank/DDBJ whole genome shotgun (WGS) entry which is preliminary data.</text>
</comment>
<organism evidence="2 3">
    <name type="scientific">Prunus yedoensis var. nudiflora</name>
    <dbReference type="NCBI Taxonomy" id="2094558"/>
    <lineage>
        <taxon>Eukaryota</taxon>
        <taxon>Viridiplantae</taxon>
        <taxon>Streptophyta</taxon>
        <taxon>Embryophyta</taxon>
        <taxon>Tracheophyta</taxon>
        <taxon>Spermatophyta</taxon>
        <taxon>Magnoliopsida</taxon>
        <taxon>eudicotyledons</taxon>
        <taxon>Gunneridae</taxon>
        <taxon>Pentapetalae</taxon>
        <taxon>rosids</taxon>
        <taxon>fabids</taxon>
        <taxon>Rosales</taxon>
        <taxon>Rosaceae</taxon>
        <taxon>Amygdaloideae</taxon>
        <taxon>Amygdaleae</taxon>
        <taxon>Prunus</taxon>
    </lineage>
</organism>
<dbReference type="OrthoDB" id="10622439at2759"/>
<reference evidence="2 3" key="1">
    <citation type="submission" date="2018-02" db="EMBL/GenBank/DDBJ databases">
        <title>Draft genome of wild Prunus yedoensis var. nudiflora.</title>
        <authorList>
            <person name="Baek S."/>
            <person name="Kim J.-H."/>
            <person name="Choi K."/>
            <person name="Kim G.-B."/>
            <person name="Cho A."/>
            <person name="Jang H."/>
            <person name="Shin C.-H."/>
            <person name="Yu H.-J."/>
            <person name="Mun J.-H."/>
        </authorList>
    </citation>
    <scope>NUCLEOTIDE SEQUENCE [LARGE SCALE GENOMIC DNA]</scope>
    <source>
        <strain evidence="3">cv. Jeju island</strain>
        <tissue evidence="2">Leaf</tissue>
    </source>
</reference>
<accession>A0A314V1Y9</accession>
<evidence type="ECO:0000256" key="1">
    <source>
        <dbReference type="SAM" id="MobiDB-lite"/>
    </source>
</evidence>
<evidence type="ECO:0000313" key="2">
    <source>
        <dbReference type="EMBL" id="PQM43296.1"/>
    </source>
</evidence>
<dbReference type="Proteomes" id="UP000250321">
    <property type="component" value="Unassembled WGS sequence"/>
</dbReference>
<evidence type="ECO:0000313" key="3">
    <source>
        <dbReference type="Proteomes" id="UP000250321"/>
    </source>
</evidence>
<feature type="region of interest" description="Disordered" evidence="1">
    <location>
        <begin position="80"/>
        <end position="100"/>
    </location>
</feature>
<feature type="compositionally biased region" description="Basic residues" evidence="1">
    <location>
        <begin position="84"/>
        <end position="100"/>
    </location>
</feature>
<proteinExistence type="predicted"/>
<feature type="compositionally biased region" description="Low complexity" evidence="1">
    <location>
        <begin position="34"/>
        <end position="45"/>
    </location>
</feature>
<protein>
    <submittedName>
        <fullName evidence="2">Uncharacterized protein</fullName>
    </submittedName>
</protein>
<feature type="region of interest" description="Disordered" evidence="1">
    <location>
        <begin position="1"/>
        <end position="66"/>
    </location>
</feature>
<dbReference type="EMBL" id="PJQY01002694">
    <property type="protein sequence ID" value="PQM43296.1"/>
    <property type="molecule type" value="Genomic_DNA"/>
</dbReference>
<feature type="compositionally biased region" description="Basic residues" evidence="1">
    <location>
        <begin position="46"/>
        <end position="55"/>
    </location>
</feature>
<dbReference type="AlphaFoldDB" id="A0A314V1Y9"/>